<sequence length="288" mass="32777">MPSLVSVIIPTYNRAAVVTRAIKSVLAQEYEPLEIIVVDDASADETHQVVDGLRDARIRYIARSENKGAAAARNTGIQAAQGTFIAFLDSDDEYLPGKLGAQVRAFEALSAATGLVFVNYCEIGRNKSARFPPEIKSGYVHVGRHFPASIYCNPPSAWMVRKSCFDSAGLFDEGLWTLEDLDMFARLVRKVPAYFLADILLRKHVYTCQKGKVPDKYAEQTGERILQKWLPEMRRDRRFLFKFYTMMAKDMARAGKTQKACRFLRQAYFLNPLRFDMLGRMVKLIRRK</sequence>
<protein>
    <recommendedName>
        <fullName evidence="1">Glycosyltransferase 2-like domain-containing protein</fullName>
    </recommendedName>
</protein>
<reference evidence="2 3" key="1">
    <citation type="submission" date="2017-01" db="EMBL/GenBank/DDBJ databases">
        <title>First insights into the biology of 'candidatus Vampirococcus archaeovorus'.</title>
        <authorList>
            <person name="Kizina J."/>
            <person name="Jordan S."/>
            <person name="Stueber K."/>
            <person name="Reinhardt R."/>
            <person name="Harder J."/>
        </authorList>
    </citation>
    <scope>NUCLEOTIDE SEQUENCE [LARGE SCALE GENOMIC DNA]</scope>
    <source>
        <strain evidence="2 3">LiM</strain>
    </source>
</reference>
<dbReference type="InterPro" id="IPR029044">
    <property type="entry name" value="Nucleotide-diphossugar_trans"/>
</dbReference>
<organism evidence="2 3">
    <name type="scientific">Velamenicoccus archaeovorus</name>
    <dbReference type="NCBI Taxonomy" id="1930593"/>
    <lineage>
        <taxon>Bacteria</taxon>
        <taxon>Pseudomonadati</taxon>
        <taxon>Candidatus Omnitrophota</taxon>
        <taxon>Candidatus Velamenicoccus</taxon>
    </lineage>
</organism>
<dbReference type="PANTHER" id="PTHR22916">
    <property type="entry name" value="GLYCOSYLTRANSFERASE"/>
    <property type="match status" value="1"/>
</dbReference>
<evidence type="ECO:0000259" key="1">
    <source>
        <dbReference type="Pfam" id="PF00535"/>
    </source>
</evidence>
<dbReference type="AlphaFoldDB" id="A0A410P6L3"/>
<dbReference type="EMBL" id="CP019384">
    <property type="protein sequence ID" value="QAT17790.1"/>
    <property type="molecule type" value="Genomic_DNA"/>
</dbReference>
<dbReference type="RefSeq" id="WP_128700757.1">
    <property type="nucleotide sequence ID" value="NZ_CP019384.1"/>
</dbReference>
<dbReference type="PANTHER" id="PTHR22916:SF3">
    <property type="entry name" value="UDP-GLCNAC:BETAGAL BETA-1,3-N-ACETYLGLUCOSAMINYLTRANSFERASE-LIKE PROTEIN 1"/>
    <property type="match status" value="1"/>
</dbReference>
<dbReference type="Proteomes" id="UP000287243">
    <property type="component" value="Chromosome"/>
</dbReference>
<gene>
    <name evidence="2" type="ORF">BU251_08685</name>
</gene>
<evidence type="ECO:0000313" key="3">
    <source>
        <dbReference type="Proteomes" id="UP000287243"/>
    </source>
</evidence>
<dbReference type="OrthoDB" id="9784574at2"/>
<dbReference type="Gene3D" id="3.90.550.10">
    <property type="entry name" value="Spore Coat Polysaccharide Biosynthesis Protein SpsA, Chain A"/>
    <property type="match status" value="1"/>
</dbReference>
<dbReference type="KEGG" id="vai:BU251_08685"/>
<keyword evidence="3" id="KW-1185">Reference proteome</keyword>
<dbReference type="InterPro" id="IPR001173">
    <property type="entry name" value="Glyco_trans_2-like"/>
</dbReference>
<dbReference type="SUPFAM" id="SSF53448">
    <property type="entry name" value="Nucleotide-diphospho-sugar transferases"/>
    <property type="match status" value="1"/>
</dbReference>
<proteinExistence type="predicted"/>
<dbReference type="GO" id="GO:0016758">
    <property type="term" value="F:hexosyltransferase activity"/>
    <property type="evidence" value="ECO:0007669"/>
    <property type="project" value="UniProtKB-ARBA"/>
</dbReference>
<feature type="domain" description="Glycosyltransferase 2-like" evidence="1">
    <location>
        <begin position="6"/>
        <end position="165"/>
    </location>
</feature>
<evidence type="ECO:0000313" key="2">
    <source>
        <dbReference type="EMBL" id="QAT17790.1"/>
    </source>
</evidence>
<accession>A0A410P6L3</accession>
<dbReference type="Pfam" id="PF00535">
    <property type="entry name" value="Glycos_transf_2"/>
    <property type="match status" value="1"/>
</dbReference>
<name>A0A410P6L3_VELA1</name>